<keyword evidence="3" id="KW-1185">Reference proteome</keyword>
<name>A0AAV7PAF2_PLEWA</name>
<reference evidence="2" key="1">
    <citation type="journal article" date="2022" name="bioRxiv">
        <title>Sequencing and chromosome-scale assembly of the giantPleurodeles waltlgenome.</title>
        <authorList>
            <person name="Brown T."/>
            <person name="Elewa A."/>
            <person name="Iarovenko S."/>
            <person name="Subramanian E."/>
            <person name="Araus A.J."/>
            <person name="Petzold A."/>
            <person name="Susuki M."/>
            <person name="Suzuki K.-i.T."/>
            <person name="Hayashi T."/>
            <person name="Toyoda A."/>
            <person name="Oliveira C."/>
            <person name="Osipova E."/>
            <person name="Leigh N.D."/>
            <person name="Simon A."/>
            <person name="Yun M.H."/>
        </authorList>
    </citation>
    <scope>NUCLEOTIDE SEQUENCE</scope>
    <source>
        <strain evidence="2">20211129_DDA</strain>
        <tissue evidence="2">Liver</tissue>
    </source>
</reference>
<evidence type="ECO:0000256" key="1">
    <source>
        <dbReference type="SAM" id="MobiDB-lite"/>
    </source>
</evidence>
<protein>
    <submittedName>
        <fullName evidence="2">Uncharacterized protein</fullName>
    </submittedName>
</protein>
<sequence>MWGKPTTTSTPRGSAALSLLTSPAPLDICLSLQLPALRAVCPSLQPPALRAVCPSLQLSHLAPCYSSVFVWYDYSVTPATPAAPTALDPGRCAAALHHTDISLSLTRSELGPSRDPCNGGAADKEQGRREEIRRKVGLLENETAPSS</sequence>
<feature type="compositionally biased region" description="Basic and acidic residues" evidence="1">
    <location>
        <begin position="122"/>
        <end position="134"/>
    </location>
</feature>
<dbReference type="AlphaFoldDB" id="A0AAV7PAF2"/>
<comment type="caution">
    <text evidence="2">The sequence shown here is derived from an EMBL/GenBank/DDBJ whole genome shotgun (WGS) entry which is preliminary data.</text>
</comment>
<gene>
    <name evidence="2" type="ORF">NDU88_000698</name>
</gene>
<proteinExistence type="predicted"/>
<evidence type="ECO:0000313" key="3">
    <source>
        <dbReference type="Proteomes" id="UP001066276"/>
    </source>
</evidence>
<evidence type="ECO:0000313" key="2">
    <source>
        <dbReference type="EMBL" id="KAJ1122195.1"/>
    </source>
</evidence>
<organism evidence="2 3">
    <name type="scientific">Pleurodeles waltl</name>
    <name type="common">Iberian ribbed newt</name>
    <dbReference type="NCBI Taxonomy" id="8319"/>
    <lineage>
        <taxon>Eukaryota</taxon>
        <taxon>Metazoa</taxon>
        <taxon>Chordata</taxon>
        <taxon>Craniata</taxon>
        <taxon>Vertebrata</taxon>
        <taxon>Euteleostomi</taxon>
        <taxon>Amphibia</taxon>
        <taxon>Batrachia</taxon>
        <taxon>Caudata</taxon>
        <taxon>Salamandroidea</taxon>
        <taxon>Salamandridae</taxon>
        <taxon>Pleurodelinae</taxon>
        <taxon>Pleurodeles</taxon>
    </lineage>
</organism>
<accession>A0AAV7PAF2</accession>
<dbReference type="EMBL" id="JANPWB010000011">
    <property type="protein sequence ID" value="KAJ1122195.1"/>
    <property type="molecule type" value="Genomic_DNA"/>
</dbReference>
<dbReference type="Proteomes" id="UP001066276">
    <property type="component" value="Chromosome 7"/>
</dbReference>
<feature type="region of interest" description="Disordered" evidence="1">
    <location>
        <begin position="105"/>
        <end position="147"/>
    </location>
</feature>